<dbReference type="EMBL" id="MFEK01000014">
    <property type="protein sequence ID" value="OGE78282.1"/>
    <property type="molecule type" value="Genomic_DNA"/>
</dbReference>
<evidence type="ECO:0000256" key="4">
    <source>
        <dbReference type="HAMAP-Rule" id="MF_01365"/>
    </source>
</evidence>
<keyword evidence="3 4" id="KW-0687">Ribonucleoprotein</keyword>
<dbReference type="AlphaFoldDB" id="A0A1F5NL89"/>
<dbReference type="GO" id="GO:0019843">
    <property type="term" value="F:rRNA binding"/>
    <property type="evidence" value="ECO:0007669"/>
    <property type="project" value="UniProtKB-UniRule"/>
</dbReference>
<dbReference type="Proteomes" id="UP000176864">
    <property type="component" value="Unassembled WGS sequence"/>
</dbReference>
<protein>
    <recommendedName>
        <fullName evidence="4">Large ribosomal subunit protein uL6</fullName>
    </recommendedName>
</protein>
<dbReference type="PANTHER" id="PTHR11655">
    <property type="entry name" value="60S/50S RIBOSOMAL PROTEIN L6/L9"/>
    <property type="match status" value="1"/>
</dbReference>
<dbReference type="PIRSF" id="PIRSF002162">
    <property type="entry name" value="Ribosomal_L6"/>
    <property type="match status" value="1"/>
</dbReference>
<keyword evidence="2 4" id="KW-0689">Ribosomal protein</keyword>
<dbReference type="PRINTS" id="PR00059">
    <property type="entry name" value="RIBOSOMALL6"/>
</dbReference>
<dbReference type="InterPro" id="IPR036789">
    <property type="entry name" value="Ribosomal_uL6-like_a/b-dom_sf"/>
</dbReference>
<comment type="similarity">
    <text evidence="1 4 5">Belongs to the universal ribosomal protein uL6 family.</text>
</comment>
<dbReference type="GO" id="GO:0002181">
    <property type="term" value="P:cytoplasmic translation"/>
    <property type="evidence" value="ECO:0007669"/>
    <property type="project" value="TreeGrafter"/>
</dbReference>
<dbReference type="InterPro" id="IPR002358">
    <property type="entry name" value="Ribosomal_uL6_CS"/>
</dbReference>
<evidence type="ECO:0000313" key="9">
    <source>
        <dbReference type="Proteomes" id="UP000176864"/>
    </source>
</evidence>
<name>A0A1F5NL89_9BACT</name>
<comment type="caution">
    <text evidence="8">The sequence shown here is derived from an EMBL/GenBank/DDBJ whole genome shotgun (WGS) entry which is preliminary data.</text>
</comment>
<dbReference type="PANTHER" id="PTHR11655:SF14">
    <property type="entry name" value="LARGE RIBOSOMAL SUBUNIT PROTEIN UL6M"/>
    <property type="match status" value="1"/>
</dbReference>
<dbReference type="InterPro" id="IPR019906">
    <property type="entry name" value="Ribosomal_uL6_bac-type"/>
</dbReference>
<dbReference type="SUPFAM" id="SSF56053">
    <property type="entry name" value="Ribosomal protein L6"/>
    <property type="match status" value="2"/>
</dbReference>
<dbReference type="Pfam" id="PF00347">
    <property type="entry name" value="Ribosomal_L6"/>
    <property type="match status" value="2"/>
</dbReference>
<accession>A0A1F5NL89</accession>
<dbReference type="InterPro" id="IPR020040">
    <property type="entry name" value="Ribosomal_uL6_a/b-dom"/>
</dbReference>
<evidence type="ECO:0000256" key="6">
    <source>
        <dbReference type="RuleBase" id="RU003870"/>
    </source>
</evidence>
<evidence type="ECO:0000256" key="5">
    <source>
        <dbReference type="RuleBase" id="RU003869"/>
    </source>
</evidence>
<evidence type="ECO:0000313" key="8">
    <source>
        <dbReference type="EMBL" id="OGE78282.1"/>
    </source>
</evidence>
<keyword evidence="4 6" id="KW-0694">RNA-binding</keyword>
<dbReference type="HAMAP" id="MF_01365_B">
    <property type="entry name" value="Ribosomal_uL6_B"/>
    <property type="match status" value="1"/>
</dbReference>
<evidence type="ECO:0000259" key="7">
    <source>
        <dbReference type="Pfam" id="PF00347"/>
    </source>
</evidence>
<evidence type="ECO:0000256" key="2">
    <source>
        <dbReference type="ARBA" id="ARBA00022980"/>
    </source>
</evidence>
<dbReference type="STRING" id="1817824.A2751_03985"/>
<evidence type="ECO:0000256" key="1">
    <source>
        <dbReference type="ARBA" id="ARBA00009356"/>
    </source>
</evidence>
<dbReference type="GO" id="GO:0022625">
    <property type="term" value="C:cytosolic large ribosomal subunit"/>
    <property type="evidence" value="ECO:0007669"/>
    <property type="project" value="UniProtKB-UniRule"/>
</dbReference>
<feature type="domain" description="Large ribosomal subunit protein uL6 alpha-beta" evidence="7">
    <location>
        <begin position="91"/>
        <end position="164"/>
    </location>
</feature>
<evidence type="ECO:0000256" key="3">
    <source>
        <dbReference type="ARBA" id="ARBA00023274"/>
    </source>
</evidence>
<comment type="subunit">
    <text evidence="4">Part of the 50S ribosomal subunit.</text>
</comment>
<gene>
    <name evidence="4" type="primary">rplF</name>
    <name evidence="8" type="ORF">A2751_03985</name>
</gene>
<dbReference type="FunFam" id="3.90.930.12:FF:000001">
    <property type="entry name" value="50S ribosomal protein L6"/>
    <property type="match status" value="1"/>
</dbReference>
<dbReference type="Gene3D" id="3.90.930.12">
    <property type="entry name" value="Ribosomal protein L6, alpha-beta domain"/>
    <property type="match status" value="2"/>
</dbReference>
<dbReference type="PROSITE" id="PS00525">
    <property type="entry name" value="RIBOSOMAL_L6_1"/>
    <property type="match status" value="1"/>
</dbReference>
<organism evidence="8 9">
    <name type="scientific">Candidatus Doudnabacteria bacterium RIFCSPHIGHO2_01_FULL_46_14</name>
    <dbReference type="NCBI Taxonomy" id="1817824"/>
    <lineage>
        <taxon>Bacteria</taxon>
        <taxon>Candidatus Doudnaibacteriota</taxon>
    </lineage>
</organism>
<dbReference type="NCBIfam" id="TIGR03654">
    <property type="entry name" value="L6_bact"/>
    <property type="match status" value="1"/>
</dbReference>
<comment type="function">
    <text evidence="4 6">This protein binds to the 23S rRNA, and is important in its secondary structure. It is located near the subunit interface in the base of the L7/L12 stalk, and near the tRNA binding site of the peptidyltransferase center.</text>
</comment>
<proteinExistence type="inferred from homology"/>
<feature type="domain" description="Large ribosomal subunit protein uL6 alpha-beta" evidence="7">
    <location>
        <begin position="11"/>
        <end position="83"/>
    </location>
</feature>
<reference evidence="8 9" key="1">
    <citation type="journal article" date="2016" name="Nat. Commun.">
        <title>Thousands of microbial genomes shed light on interconnected biogeochemical processes in an aquifer system.</title>
        <authorList>
            <person name="Anantharaman K."/>
            <person name="Brown C.T."/>
            <person name="Hug L.A."/>
            <person name="Sharon I."/>
            <person name="Castelle C.J."/>
            <person name="Probst A.J."/>
            <person name="Thomas B.C."/>
            <person name="Singh A."/>
            <person name="Wilkins M.J."/>
            <person name="Karaoz U."/>
            <person name="Brodie E.L."/>
            <person name="Williams K.H."/>
            <person name="Hubbard S.S."/>
            <person name="Banfield J.F."/>
        </authorList>
    </citation>
    <scope>NUCLEOTIDE SEQUENCE [LARGE SCALE GENOMIC DNA]</scope>
</reference>
<keyword evidence="4 6" id="KW-0699">rRNA-binding</keyword>
<sequence>MSKIGKKIIVIPDSVQTTVSDQIVSFKGPKGELSVVVHPKVKAVLADSQLQVSVKNPDDRRQKALWGTFRSLLNNALVGVTAGFGKKLEIVGVGYKAQATADKLTLNLGYSHPIELSVPKGLEVKVEKNTITVGGIDKQLVGEFSALIRSKRKPEPYKGKGIKYSDEVIRRKAGKVVKAVGG</sequence>
<dbReference type="InterPro" id="IPR000702">
    <property type="entry name" value="Ribosomal_uL6-like"/>
</dbReference>
<dbReference type="GO" id="GO:0003735">
    <property type="term" value="F:structural constituent of ribosome"/>
    <property type="evidence" value="ECO:0007669"/>
    <property type="project" value="UniProtKB-UniRule"/>
</dbReference>